<dbReference type="EMBL" id="JANAVB010021599">
    <property type="protein sequence ID" value="KAJ6825643.1"/>
    <property type="molecule type" value="Genomic_DNA"/>
</dbReference>
<evidence type="ECO:0000256" key="2">
    <source>
        <dbReference type="ARBA" id="ARBA00022676"/>
    </source>
</evidence>
<name>A0AAX6GAY7_IRIPA</name>
<organism evidence="6 7">
    <name type="scientific">Iris pallida</name>
    <name type="common">Sweet iris</name>
    <dbReference type="NCBI Taxonomy" id="29817"/>
    <lineage>
        <taxon>Eukaryota</taxon>
        <taxon>Viridiplantae</taxon>
        <taxon>Streptophyta</taxon>
        <taxon>Embryophyta</taxon>
        <taxon>Tracheophyta</taxon>
        <taxon>Spermatophyta</taxon>
        <taxon>Magnoliopsida</taxon>
        <taxon>Liliopsida</taxon>
        <taxon>Asparagales</taxon>
        <taxon>Iridaceae</taxon>
        <taxon>Iridoideae</taxon>
        <taxon>Irideae</taxon>
        <taxon>Iris</taxon>
    </lineage>
</organism>
<feature type="region of interest" description="Disordered" evidence="4">
    <location>
        <begin position="461"/>
        <end position="481"/>
    </location>
</feature>
<accession>A0AAX6GAY7</accession>
<keyword evidence="7" id="KW-1185">Reference proteome</keyword>
<dbReference type="FunFam" id="3.40.50.2000:FF:000060">
    <property type="entry name" value="Glycosyltransferase"/>
    <property type="match status" value="1"/>
</dbReference>
<dbReference type="PANTHER" id="PTHR48048">
    <property type="entry name" value="GLYCOSYLTRANSFERASE"/>
    <property type="match status" value="1"/>
</dbReference>
<gene>
    <name evidence="6" type="ORF">M6B38_377390</name>
    <name evidence="5" type="ORF">M6B38_390775</name>
</gene>
<evidence type="ECO:0000256" key="1">
    <source>
        <dbReference type="ARBA" id="ARBA00009995"/>
    </source>
</evidence>
<dbReference type="CDD" id="cd03784">
    <property type="entry name" value="GT1_Gtf-like"/>
    <property type="match status" value="1"/>
</dbReference>
<evidence type="ECO:0000313" key="6">
    <source>
        <dbReference type="EMBL" id="KAJ6825643.1"/>
    </source>
</evidence>
<dbReference type="EMBL" id="JANAVB010024994">
    <property type="protein sequence ID" value="KAJ6821715.1"/>
    <property type="molecule type" value="Genomic_DNA"/>
</dbReference>
<dbReference type="InterPro" id="IPR002213">
    <property type="entry name" value="UDP_glucos_trans"/>
</dbReference>
<evidence type="ECO:0000313" key="5">
    <source>
        <dbReference type="EMBL" id="KAJ6821715.1"/>
    </source>
</evidence>
<sequence>MNDNAYNGSSSSKGVQCYQLPLPLNMSNRPHFALVASAGMGHVNPMTCLAASLSSYGCEVTFIYAEPTVSLSESAHISKLLSLFPKIQPLVLPLVEFEPSDPAMDPFLLRFEGIIRSAHHLPYLLCSRPPITALVVDISVAYAYIPIAKQLNVPCHILFISTALMLSVCAVFSRGRVSAHGGGTMDIPGLWTIPVSSLPSPLRDPNHQFTKQFVENGRILHEADGILVPTFCALEPEALAALNDGRVAPGLPPTVAIGPQRRFDQQKSPSSPPPLVAWLDQQPTQSVLYVSFGNRTAMSREQIKELGAGLDRSQCRFLWVLKTKIVDKDEGGEELEEVLGEGYIEGLKGRGLVVNGWVEQEEVLSHRAVGGFLNHCGSNSVFEAASAGVRMLGWASGGDQRVNAEVVRRSGLGIWMEEWGWGEVVVSGEEIGKKVREMMEDEELKLSAKRLGEEAAKAIGVGGSSRNGLEEFIKNASSPRG</sequence>
<evidence type="ECO:0000313" key="7">
    <source>
        <dbReference type="Proteomes" id="UP001140949"/>
    </source>
</evidence>
<dbReference type="Gene3D" id="3.40.50.2000">
    <property type="entry name" value="Glycogen Phosphorylase B"/>
    <property type="match status" value="2"/>
</dbReference>
<comment type="caution">
    <text evidence="6">The sequence shown here is derived from an EMBL/GenBank/DDBJ whole genome shotgun (WGS) entry which is preliminary data.</text>
</comment>
<dbReference type="SUPFAM" id="SSF53756">
    <property type="entry name" value="UDP-Glycosyltransferase/glycogen phosphorylase"/>
    <property type="match status" value="1"/>
</dbReference>
<dbReference type="Proteomes" id="UP001140949">
    <property type="component" value="Unassembled WGS sequence"/>
</dbReference>
<dbReference type="AlphaFoldDB" id="A0AAX6GAY7"/>
<proteinExistence type="inferred from homology"/>
<protein>
    <submittedName>
        <fullName evidence="5">Sugar phosphate/phosphate translocator</fullName>
    </submittedName>
    <submittedName>
        <fullName evidence="6">UDP-glycosyltransferase 708A6</fullName>
    </submittedName>
</protein>
<reference evidence="6" key="1">
    <citation type="journal article" date="2023" name="GigaByte">
        <title>Genome assembly of the bearded iris, Iris pallida Lam.</title>
        <authorList>
            <person name="Bruccoleri R.E."/>
            <person name="Oakeley E.J."/>
            <person name="Faust A.M.E."/>
            <person name="Altorfer M."/>
            <person name="Dessus-Babus S."/>
            <person name="Burckhardt D."/>
            <person name="Oertli M."/>
            <person name="Naumann U."/>
            <person name="Petersen F."/>
            <person name="Wong J."/>
        </authorList>
    </citation>
    <scope>NUCLEOTIDE SEQUENCE</scope>
    <source>
        <strain evidence="6">GSM-AAB239-AS_SAM_17_03QT</strain>
    </source>
</reference>
<dbReference type="Pfam" id="PF00201">
    <property type="entry name" value="UDPGT"/>
    <property type="match status" value="1"/>
</dbReference>
<comment type="similarity">
    <text evidence="1">Belongs to the UDP-glycosyltransferase family.</text>
</comment>
<dbReference type="PANTHER" id="PTHR48048:SF76">
    <property type="entry name" value="UDP-GLYCOSYLTRANSFERASE 708D1-LIKE"/>
    <property type="match status" value="1"/>
</dbReference>
<dbReference type="GO" id="GO:0035251">
    <property type="term" value="F:UDP-glucosyltransferase activity"/>
    <property type="evidence" value="ECO:0007669"/>
    <property type="project" value="InterPro"/>
</dbReference>
<evidence type="ECO:0000256" key="4">
    <source>
        <dbReference type="SAM" id="MobiDB-lite"/>
    </source>
</evidence>
<evidence type="ECO:0000256" key="3">
    <source>
        <dbReference type="ARBA" id="ARBA00022679"/>
    </source>
</evidence>
<dbReference type="InterPro" id="IPR050481">
    <property type="entry name" value="UDP-glycosyltransf_plant"/>
</dbReference>
<reference evidence="6" key="2">
    <citation type="submission" date="2023-04" db="EMBL/GenBank/DDBJ databases">
        <authorList>
            <person name="Bruccoleri R.E."/>
            <person name="Oakeley E.J."/>
            <person name="Faust A.-M."/>
            <person name="Dessus-Babus S."/>
            <person name="Altorfer M."/>
            <person name="Burckhardt D."/>
            <person name="Oertli M."/>
            <person name="Naumann U."/>
            <person name="Petersen F."/>
            <person name="Wong J."/>
        </authorList>
    </citation>
    <scope>NUCLEOTIDE SEQUENCE</scope>
    <source>
        <strain evidence="6">GSM-AAB239-AS_SAM_17_03QT</strain>
        <tissue evidence="6">Leaf</tissue>
    </source>
</reference>
<keyword evidence="3" id="KW-0808">Transferase</keyword>
<keyword evidence="2" id="KW-0328">Glycosyltransferase</keyword>